<dbReference type="EMBL" id="LAZR01004869">
    <property type="protein sequence ID" value="KKN04878.1"/>
    <property type="molecule type" value="Genomic_DNA"/>
</dbReference>
<accession>A0A0F9QHU9</accession>
<comment type="caution">
    <text evidence="1">The sequence shown here is derived from an EMBL/GenBank/DDBJ whole genome shotgun (WGS) entry which is preliminary data.</text>
</comment>
<sequence length="40" mass="4586">MSMVMKRWIARLFGKSIVNQSGFRAYVFNGVLYIDGMEIG</sequence>
<proteinExistence type="predicted"/>
<protein>
    <submittedName>
        <fullName evidence="1">Uncharacterized protein</fullName>
    </submittedName>
</protein>
<name>A0A0F9QHU9_9ZZZZ</name>
<gene>
    <name evidence="1" type="ORF">LCGC14_1093060</name>
</gene>
<evidence type="ECO:0000313" key="1">
    <source>
        <dbReference type="EMBL" id="KKN04878.1"/>
    </source>
</evidence>
<dbReference type="AlphaFoldDB" id="A0A0F9QHU9"/>
<organism evidence="1">
    <name type="scientific">marine sediment metagenome</name>
    <dbReference type="NCBI Taxonomy" id="412755"/>
    <lineage>
        <taxon>unclassified sequences</taxon>
        <taxon>metagenomes</taxon>
        <taxon>ecological metagenomes</taxon>
    </lineage>
</organism>
<reference evidence="1" key="1">
    <citation type="journal article" date="2015" name="Nature">
        <title>Complex archaea that bridge the gap between prokaryotes and eukaryotes.</title>
        <authorList>
            <person name="Spang A."/>
            <person name="Saw J.H."/>
            <person name="Jorgensen S.L."/>
            <person name="Zaremba-Niedzwiedzka K."/>
            <person name="Martijn J."/>
            <person name="Lind A.E."/>
            <person name="van Eijk R."/>
            <person name="Schleper C."/>
            <person name="Guy L."/>
            <person name="Ettema T.J."/>
        </authorList>
    </citation>
    <scope>NUCLEOTIDE SEQUENCE</scope>
</reference>